<keyword evidence="3" id="KW-0687">Ribonucleoprotein</keyword>
<evidence type="ECO:0000256" key="1">
    <source>
        <dbReference type="ARBA" id="ARBA00005436"/>
    </source>
</evidence>
<evidence type="ECO:0000313" key="5">
    <source>
        <dbReference type="EMBL" id="KAJ3433490.1"/>
    </source>
</evidence>
<organism evidence="5 6">
    <name type="scientific">Anaeramoeba flamelloides</name>
    <dbReference type="NCBI Taxonomy" id="1746091"/>
    <lineage>
        <taxon>Eukaryota</taxon>
        <taxon>Metamonada</taxon>
        <taxon>Anaeramoebidae</taxon>
        <taxon>Anaeramoeba</taxon>
    </lineage>
</organism>
<reference evidence="5" key="1">
    <citation type="submission" date="2022-08" db="EMBL/GenBank/DDBJ databases">
        <title>Novel sulphate-reducing endosymbionts in the free-living metamonad Anaeramoeba.</title>
        <authorList>
            <person name="Jerlstrom-Hultqvist J."/>
            <person name="Cepicka I."/>
            <person name="Gallot-Lavallee L."/>
            <person name="Salas-Leiva D."/>
            <person name="Curtis B.A."/>
            <person name="Zahonova K."/>
            <person name="Pipaliya S."/>
            <person name="Dacks J."/>
            <person name="Roger A.J."/>
        </authorList>
    </citation>
    <scope>NUCLEOTIDE SEQUENCE</scope>
    <source>
        <strain evidence="5">Busselton2</strain>
    </source>
</reference>
<keyword evidence="2 5" id="KW-0689">Ribosomal protein</keyword>
<dbReference type="Proteomes" id="UP001146793">
    <property type="component" value="Unassembled WGS sequence"/>
</dbReference>
<accession>A0AAV7YXB1</accession>
<sequence>MSVVPLYSLLVLGGNLKPTEEDLLEIYKKLGLDATNEKEKITKFLELIKEKNIFEVLQRGKFEKKKAPSIKIEKAIEETNKEENNLKTTELTNDPFTDQLLSQINIEEQFQIENAIQQNQTQNENVNENENENENEDENIGNIQTDEPQIQISTQEVTDDLQI</sequence>
<dbReference type="AlphaFoldDB" id="A0AAV7YXB1"/>
<evidence type="ECO:0000256" key="3">
    <source>
        <dbReference type="ARBA" id="ARBA00023274"/>
    </source>
</evidence>
<feature type="compositionally biased region" description="Acidic residues" evidence="4">
    <location>
        <begin position="127"/>
        <end position="139"/>
    </location>
</feature>
<protein>
    <submittedName>
        <fullName evidence="5">60S ACIDIC ribosomal protein P2B</fullName>
    </submittedName>
</protein>
<proteinExistence type="inferred from homology"/>
<evidence type="ECO:0000313" key="6">
    <source>
        <dbReference type="Proteomes" id="UP001146793"/>
    </source>
</evidence>
<feature type="region of interest" description="Disordered" evidence="4">
    <location>
        <begin position="121"/>
        <end position="163"/>
    </location>
</feature>
<dbReference type="GO" id="GO:0005840">
    <property type="term" value="C:ribosome"/>
    <property type="evidence" value="ECO:0007669"/>
    <property type="project" value="UniProtKB-KW"/>
</dbReference>
<gene>
    <name evidence="5" type="ORF">M0812_22449</name>
</gene>
<dbReference type="Gene3D" id="1.10.10.1410">
    <property type="match status" value="1"/>
</dbReference>
<dbReference type="GO" id="GO:1990904">
    <property type="term" value="C:ribonucleoprotein complex"/>
    <property type="evidence" value="ECO:0007669"/>
    <property type="project" value="UniProtKB-KW"/>
</dbReference>
<evidence type="ECO:0000256" key="2">
    <source>
        <dbReference type="ARBA" id="ARBA00022980"/>
    </source>
</evidence>
<feature type="compositionally biased region" description="Polar residues" evidence="4">
    <location>
        <begin position="145"/>
        <end position="156"/>
    </location>
</feature>
<evidence type="ECO:0000256" key="4">
    <source>
        <dbReference type="SAM" id="MobiDB-lite"/>
    </source>
</evidence>
<comment type="similarity">
    <text evidence="1">Belongs to the eukaryotic ribosomal protein P1/P2 family.</text>
</comment>
<dbReference type="InterPro" id="IPR038716">
    <property type="entry name" value="P1/P2_N_sf"/>
</dbReference>
<comment type="caution">
    <text evidence="5">The sequence shown here is derived from an EMBL/GenBank/DDBJ whole genome shotgun (WGS) entry which is preliminary data.</text>
</comment>
<name>A0AAV7YXB1_9EUKA</name>
<dbReference type="EMBL" id="JANTQA010000047">
    <property type="protein sequence ID" value="KAJ3433490.1"/>
    <property type="molecule type" value="Genomic_DNA"/>
</dbReference>